<dbReference type="GeneID" id="55564304"/>
<dbReference type="Pfam" id="PF00089">
    <property type="entry name" value="Trypsin"/>
    <property type="match status" value="1"/>
</dbReference>
<dbReference type="PROSITE" id="PS00134">
    <property type="entry name" value="TRYPSIN_HIS"/>
    <property type="match status" value="1"/>
</dbReference>
<dbReference type="InterPro" id="IPR043504">
    <property type="entry name" value="Peptidase_S1_PA_chymotrypsin"/>
</dbReference>
<feature type="domain" description="Peptidase S1" evidence="4">
    <location>
        <begin position="93"/>
        <end position="303"/>
    </location>
</feature>
<evidence type="ECO:0000256" key="2">
    <source>
        <dbReference type="ARBA" id="ARBA00023157"/>
    </source>
</evidence>
<dbReference type="InterPro" id="IPR001254">
    <property type="entry name" value="Trypsin_dom"/>
</dbReference>
<accession>A0A2X3AMT3</accession>
<gene>
    <name evidence="5" type="primary">lytC_2</name>
    <name evidence="5" type="ORF">NCTC11820_00552</name>
</gene>
<dbReference type="AlphaFoldDB" id="A0A2X3AMT3"/>
<dbReference type="PRINTS" id="PR00722">
    <property type="entry name" value="CHYMOTRYPSIN"/>
</dbReference>
<dbReference type="InterPro" id="IPR009003">
    <property type="entry name" value="Peptidase_S1_PA"/>
</dbReference>
<feature type="region of interest" description="Disordered" evidence="3">
    <location>
        <begin position="49"/>
        <end position="86"/>
    </location>
</feature>
<dbReference type="PROSITE" id="PS50240">
    <property type="entry name" value="TRYPSIN_DOM"/>
    <property type="match status" value="1"/>
</dbReference>
<dbReference type="RefSeq" id="WP_013188608.1">
    <property type="nucleotide sequence ID" value="NZ_CP068112.1"/>
</dbReference>
<dbReference type="GO" id="GO:0006508">
    <property type="term" value="P:proteolysis"/>
    <property type="evidence" value="ECO:0007669"/>
    <property type="project" value="InterPro"/>
</dbReference>
<organism evidence="5 6">
    <name type="scientific">Mobiluncus curtisii</name>
    <dbReference type="NCBI Taxonomy" id="2051"/>
    <lineage>
        <taxon>Bacteria</taxon>
        <taxon>Bacillati</taxon>
        <taxon>Actinomycetota</taxon>
        <taxon>Actinomycetes</taxon>
        <taxon>Actinomycetales</taxon>
        <taxon>Actinomycetaceae</taxon>
        <taxon>Mobiluncus</taxon>
    </lineage>
</organism>
<reference evidence="5 6" key="1">
    <citation type="submission" date="2018-06" db="EMBL/GenBank/DDBJ databases">
        <authorList>
            <consortium name="Pathogen Informatics"/>
            <person name="Doyle S."/>
        </authorList>
    </citation>
    <scope>NUCLEOTIDE SEQUENCE [LARGE SCALE GENOMIC DNA]</scope>
    <source>
        <strain evidence="5 6">NCTC11820</strain>
    </source>
</reference>
<dbReference type="PANTHER" id="PTHR24276">
    <property type="entry name" value="POLYSERASE-RELATED"/>
    <property type="match status" value="1"/>
</dbReference>
<dbReference type="InterPro" id="IPR050430">
    <property type="entry name" value="Peptidase_S1"/>
</dbReference>
<dbReference type="Gene3D" id="2.40.10.10">
    <property type="entry name" value="Trypsin-like serine proteases"/>
    <property type="match status" value="1"/>
</dbReference>
<dbReference type="SMART" id="SM00020">
    <property type="entry name" value="Tryp_SPc"/>
    <property type="match status" value="1"/>
</dbReference>
<evidence type="ECO:0000313" key="6">
    <source>
        <dbReference type="Proteomes" id="UP000250245"/>
    </source>
</evidence>
<dbReference type="PANTHER" id="PTHR24276:SF91">
    <property type="entry name" value="AT26814P-RELATED"/>
    <property type="match status" value="1"/>
</dbReference>
<dbReference type="Proteomes" id="UP000250245">
    <property type="component" value="Unassembled WGS sequence"/>
</dbReference>
<protein>
    <submittedName>
        <fullName evidence="5">N-acetylmuramoyl-L-alanine amidase LytC</fullName>
        <ecNumber evidence="5">3.5.1.28</ecNumber>
    </submittedName>
</protein>
<proteinExistence type="inferred from homology"/>
<dbReference type="GO" id="GO:0008745">
    <property type="term" value="F:N-acetylmuramoyl-L-alanine amidase activity"/>
    <property type="evidence" value="ECO:0007669"/>
    <property type="project" value="UniProtKB-EC"/>
</dbReference>
<evidence type="ECO:0000256" key="1">
    <source>
        <dbReference type="ARBA" id="ARBA00007664"/>
    </source>
</evidence>
<evidence type="ECO:0000259" key="4">
    <source>
        <dbReference type="PROSITE" id="PS50240"/>
    </source>
</evidence>
<dbReference type="InterPro" id="IPR018114">
    <property type="entry name" value="TRYPSIN_HIS"/>
</dbReference>
<dbReference type="GO" id="GO:0004252">
    <property type="term" value="F:serine-type endopeptidase activity"/>
    <property type="evidence" value="ECO:0007669"/>
    <property type="project" value="InterPro"/>
</dbReference>
<dbReference type="Pfam" id="PF04122">
    <property type="entry name" value="CW_binding_2"/>
    <property type="match status" value="3"/>
</dbReference>
<dbReference type="InterPro" id="IPR007253">
    <property type="entry name" value="Cell_wall-bd_2"/>
</dbReference>
<evidence type="ECO:0000256" key="3">
    <source>
        <dbReference type="SAM" id="MobiDB-lite"/>
    </source>
</evidence>
<dbReference type="EC" id="3.5.1.28" evidence="5"/>
<keyword evidence="2" id="KW-1015">Disulfide bond</keyword>
<sequence>MKQNASLKSWWPMVTLGLLGFVGLLAGPAEMSLASPVAPADTPAISSTAAATVPAADETGEFPELPKNFTSLTDSELPAGSEPSGGSDYGDLMIGGGTPASAAQADWVAYISISNRDNTGAICTGMLIDPSWVLTAGHCVANGPKYINVTFGPTRQANTAVNDYKINPQYDATLLHLKDPVYGITPITLASGQAKVGDVAVEYGWGGTSKALMSSSQRIVATCFTVVQGARQGEFSANCGVANAPGQLSYKTSWPGVKTEHGDSGGPLVVGNQVIGTLIGGNDQGAYFGSVIPLASWLKDITGLTLGSPAPQTAEYPYESRLNRIAGADRVSTALALHAASGTSGDAMVLTTGRLAPDALSSAALVGARGATVLLTVSSPVEPAVISAIKASPRKTLYVVGGGVKLSAAQRAELQQAGVTITDLAGSDRFDTAGRVAARTVRENASVIAHTKVLDVFLVDATSDPNIPDAIAAGPAVANAHGVILFTRANNIPTPTQKAISDLGRTVTQQGGKLRLWGIGGGAATAVTAKAAHADAAWKGAVSEVKTIVGQNRFQTSTQLAQNFFPSAGGYLVASGMVFADGLAGSGYAHANHQAILLSRPATLDSSLQSFVPAHPQASYTIVGGAGAVSRGVANQIGALLTSR</sequence>
<name>A0A2X3AMT3_9ACTO</name>
<comment type="similarity">
    <text evidence="1">Belongs to the peptidase S1 family.</text>
</comment>
<dbReference type="InterPro" id="IPR001314">
    <property type="entry name" value="Peptidase_S1A"/>
</dbReference>
<evidence type="ECO:0000313" key="5">
    <source>
        <dbReference type="EMBL" id="SQB64219.1"/>
    </source>
</evidence>
<dbReference type="SUPFAM" id="SSF50494">
    <property type="entry name" value="Trypsin-like serine proteases"/>
    <property type="match status" value="1"/>
</dbReference>
<dbReference type="EMBL" id="UASJ01000001">
    <property type="protein sequence ID" value="SQB64219.1"/>
    <property type="molecule type" value="Genomic_DNA"/>
</dbReference>
<keyword evidence="5" id="KW-0378">Hydrolase</keyword>